<keyword evidence="3" id="KW-1185">Reference proteome</keyword>
<evidence type="ECO:0000313" key="2">
    <source>
        <dbReference type="EMBL" id="KAJ3560112.1"/>
    </source>
</evidence>
<evidence type="ECO:0000313" key="3">
    <source>
        <dbReference type="Proteomes" id="UP001213000"/>
    </source>
</evidence>
<evidence type="ECO:0000256" key="1">
    <source>
        <dbReference type="SAM" id="MobiDB-lite"/>
    </source>
</evidence>
<feature type="compositionally biased region" description="Basic and acidic residues" evidence="1">
    <location>
        <begin position="1"/>
        <end position="10"/>
    </location>
</feature>
<feature type="region of interest" description="Disordered" evidence="1">
    <location>
        <begin position="1"/>
        <end position="52"/>
    </location>
</feature>
<comment type="caution">
    <text evidence="2">The sequence shown here is derived from an EMBL/GenBank/DDBJ whole genome shotgun (WGS) entry which is preliminary data.</text>
</comment>
<gene>
    <name evidence="2" type="ORF">NP233_g11049</name>
</gene>
<feature type="compositionally biased region" description="Basic and acidic residues" evidence="1">
    <location>
        <begin position="36"/>
        <end position="52"/>
    </location>
</feature>
<dbReference type="EMBL" id="JANIEX010001235">
    <property type="protein sequence ID" value="KAJ3560112.1"/>
    <property type="molecule type" value="Genomic_DNA"/>
</dbReference>
<sequence length="272" mass="30702">MKKSTSEKKVRFQKYRTLEDNNNENQSEESDTEQGSQRETRSSATKKAEFPYRKVPQMVPVVEVPPIPAQYMRQIPSKALVYRYKAPVEDRIDPNSITERILESEVKLSSQELMAVSPKVRVATKNSIVAKRTEVEDEEQSDKEAFAKTPSREVTAAIIETNQSEAPTIVAGQVLDEDGCSVDAWTIFDPITQYLAMLTPEQRMHQVFSIEAPVVMKEAAQDMTSLQVIPTLINGVREEESILDSGSQIVFMPRKVATTCKLTWDPNLCINM</sequence>
<reference evidence="2" key="1">
    <citation type="submission" date="2022-07" db="EMBL/GenBank/DDBJ databases">
        <title>Genome Sequence of Leucocoprinus birnbaumii.</title>
        <authorList>
            <person name="Buettner E."/>
        </authorList>
    </citation>
    <scope>NUCLEOTIDE SEQUENCE</scope>
    <source>
        <strain evidence="2">VT141</strain>
    </source>
</reference>
<proteinExistence type="predicted"/>
<organism evidence="2 3">
    <name type="scientific">Leucocoprinus birnbaumii</name>
    <dbReference type="NCBI Taxonomy" id="56174"/>
    <lineage>
        <taxon>Eukaryota</taxon>
        <taxon>Fungi</taxon>
        <taxon>Dikarya</taxon>
        <taxon>Basidiomycota</taxon>
        <taxon>Agaricomycotina</taxon>
        <taxon>Agaricomycetes</taxon>
        <taxon>Agaricomycetidae</taxon>
        <taxon>Agaricales</taxon>
        <taxon>Agaricineae</taxon>
        <taxon>Agaricaceae</taxon>
        <taxon>Leucocoprinus</taxon>
    </lineage>
</organism>
<protein>
    <submittedName>
        <fullName evidence="2">Uncharacterized protein</fullName>
    </submittedName>
</protein>
<name>A0AAD5VHK9_9AGAR</name>
<accession>A0AAD5VHK9</accession>
<dbReference type="Proteomes" id="UP001213000">
    <property type="component" value="Unassembled WGS sequence"/>
</dbReference>
<dbReference type="AlphaFoldDB" id="A0AAD5VHK9"/>